<dbReference type="RefSeq" id="WP_053079286.1">
    <property type="nucleotide sequence ID" value="NZ_JYNU01000005.1"/>
</dbReference>
<keyword evidence="12" id="KW-0067">ATP-binding</keyword>
<evidence type="ECO:0000256" key="2">
    <source>
        <dbReference type="ARBA" id="ARBA00006683"/>
    </source>
</evidence>
<evidence type="ECO:0000256" key="5">
    <source>
        <dbReference type="ARBA" id="ARBA00011903"/>
    </source>
</evidence>
<dbReference type="InterPro" id="IPR025669">
    <property type="entry name" value="AAA_dom"/>
</dbReference>
<dbReference type="CDD" id="cd05387">
    <property type="entry name" value="BY-kinase"/>
    <property type="match status" value="1"/>
</dbReference>
<dbReference type="PANTHER" id="PTHR32309">
    <property type="entry name" value="TYROSINE-PROTEIN KINASE"/>
    <property type="match status" value="1"/>
</dbReference>
<evidence type="ECO:0000256" key="11">
    <source>
        <dbReference type="ARBA" id="ARBA00022777"/>
    </source>
</evidence>
<evidence type="ECO:0000313" key="21">
    <source>
        <dbReference type="Proteomes" id="UP000036313"/>
    </source>
</evidence>
<keyword evidence="11 20" id="KW-0418">Kinase</keyword>
<evidence type="ECO:0000256" key="10">
    <source>
        <dbReference type="ARBA" id="ARBA00022741"/>
    </source>
</evidence>
<protein>
    <recommendedName>
        <fullName evidence="5">non-specific protein-tyrosine kinase</fullName>
        <ecNumber evidence="5">2.7.10.2</ecNumber>
    </recommendedName>
</protein>
<evidence type="ECO:0000256" key="3">
    <source>
        <dbReference type="ARBA" id="ARBA00007316"/>
    </source>
</evidence>
<feature type="domain" description="Polysaccharide chain length determinant N-terminal" evidence="18">
    <location>
        <begin position="6"/>
        <end position="88"/>
    </location>
</feature>
<sequence length="434" mass="45511">MTVHDFTRILRTRWKIICGILVVAIAGAVAYLLLATPQYVAYTRLFVSTTSDGTNTQTNDGGLFAQRRVLSYTQLLQGGLLAQRTIDKLGLDMTSEQLQKEVTAVAPTDTVLIDVTVQDPSPTRARDIANTLCDEFVVMAAALETPDLGARPNAQVVVQQRAGVPEHPVSPKKARILAVAAVVGLLLGLLAALIRDRLDPAIRRPESVEDVTGVGVIGEIPLRGGRGAQSVVAVEQDDPTAADAFRELRTNLQSLEVAPGPRMLLVASSVAGEGRTSVVVNLAVALGEAGHSVVVVDADLRQPTVAASLDITGSVGLSTVLTGAAELSDALQETQYSGVTALPAGDVTVNPTQILGTQRARTVFAELGERFDYVVVDSPPGTVKDAAMVGAYMEGVLLVVRYGSSSRKQLAATVAALTRAGAPLTGAVVMTHQK</sequence>
<dbReference type="Proteomes" id="UP000036313">
    <property type="component" value="Unassembled WGS sequence"/>
</dbReference>
<comment type="similarity">
    <text evidence="2">Belongs to the CpsC/CapA family.</text>
</comment>
<dbReference type="GO" id="GO:0005524">
    <property type="term" value="F:ATP binding"/>
    <property type="evidence" value="ECO:0007669"/>
    <property type="project" value="UniProtKB-KW"/>
</dbReference>
<dbReference type="PANTHER" id="PTHR32309:SF13">
    <property type="entry name" value="FERRIC ENTEROBACTIN TRANSPORT PROTEIN FEPE"/>
    <property type="match status" value="1"/>
</dbReference>
<dbReference type="SUPFAM" id="SSF52540">
    <property type="entry name" value="P-loop containing nucleoside triphosphate hydrolases"/>
    <property type="match status" value="1"/>
</dbReference>
<evidence type="ECO:0000256" key="9">
    <source>
        <dbReference type="ARBA" id="ARBA00022692"/>
    </source>
</evidence>
<dbReference type="NCBIfam" id="TIGR01007">
    <property type="entry name" value="eps_fam"/>
    <property type="match status" value="1"/>
</dbReference>
<evidence type="ECO:0000256" key="17">
    <source>
        <dbReference type="SAM" id="Phobius"/>
    </source>
</evidence>
<evidence type="ECO:0000256" key="4">
    <source>
        <dbReference type="ARBA" id="ARBA00008883"/>
    </source>
</evidence>
<dbReference type="EMBL" id="JYNU01000005">
    <property type="protein sequence ID" value="KMO80484.1"/>
    <property type="molecule type" value="Genomic_DNA"/>
</dbReference>
<evidence type="ECO:0000313" key="20">
    <source>
        <dbReference type="EMBL" id="KMO80484.1"/>
    </source>
</evidence>
<comment type="similarity">
    <text evidence="3">Belongs to the CpsD/CapB family.</text>
</comment>
<keyword evidence="6" id="KW-1003">Cell membrane</keyword>
<evidence type="ECO:0000256" key="15">
    <source>
        <dbReference type="ARBA" id="ARBA00023137"/>
    </source>
</evidence>
<keyword evidence="14 17" id="KW-0472">Membrane</keyword>
<gene>
    <name evidence="20" type="primary">ptk</name>
    <name evidence="20" type="ORF">MOBUDSM44075_00948</name>
</gene>
<comment type="subcellular location">
    <subcellularLocation>
        <location evidence="1">Cell inner membrane</location>
        <topology evidence="1">Multi-pass membrane protein</topology>
    </subcellularLocation>
</comment>
<keyword evidence="8 20" id="KW-0808">Transferase</keyword>
<dbReference type="AlphaFoldDB" id="A0A0J6WD78"/>
<proteinExistence type="inferred from homology"/>
<comment type="similarity">
    <text evidence="4">Belongs to the etk/wzc family.</text>
</comment>
<dbReference type="PATRIC" id="fig|1807.14.peg.949"/>
<dbReference type="InterPro" id="IPR050445">
    <property type="entry name" value="Bact_polysacc_biosynth/exp"/>
</dbReference>
<name>A0A0J6WD78_9MYCO</name>
<organism evidence="20 21">
    <name type="scientific">Mycolicibacterium obuense</name>
    <dbReference type="NCBI Taxonomy" id="1807"/>
    <lineage>
        <taxon>Bacteria</taxon>
        <taxon>Bacillati</taxon>
        <taxon>Actinomycetota</taxon>
        <taxon>Actinomycetes</taxon>
        <taxon>Mycobacteriales</taxon>
        <taxon>Mycobacteriaceae</taxon>
        <taxon>Mycolicibacterium</taxon>
    </lineage>
</organism>
<dbReference type="EC" id="2.7.10.2" evidence="5"/>
<feature type="transmembrane region" description="Helical" evidence="17">
    <location>
        <begin position="174"/>
        <end position="194"/>
    </location>
</feature>
<evidence type="ECO:0000256" key="6">
    <source>
        <dbReference type="ARBA" id="ARBA00022475"/>
    </source>
</evidence>
<feature type="domain" description="AAA" evidence="19">
    <location>
        <begin position="270"/>
        <end position="387"/>
    </location>
</feature>
<reference evidence="20 21" key="1">
    <citation type="journal article" date="2015" name="Genome Biol. Evol.">
        <title>Characterization of Three Mycobacterium spp. with Potential Use in Bioremediation by Genome Sequencing and Comparative Genomics.</title>
        <authorList>
            <person name="Das S."/>
            <person name="Pettersson B.M."/>
            <person name="Behra P.R."/>
            <person name="Ramesh M."/>
            <person name="Dasgupta S."/>
            <person name="Bhattacharya A."/>
            <person name="Kirsebom L.A."/>
        </authorList>
    </citation>
    <scope>NUCLEOTIDE SEQUENCE [LARGE SCALE GENOMIC DNA]</scope>
    <source>
        <strain evidence="20 21">DSM 44075</strain>
    </source>
</reference>
<feature type="transmembrane region" description="Helical" evidence="17">
    <location>
        <begin position="12"/>
        <end position="34"/>
    </location>
</feature>
<dbReference type="InterPro" id="IPR003856">
    <property type="entry name" value="LPS_length_determ_N"/>
</dbReference>
<keyword evidence="9 17" id="KW-0812">Transmembrane</keyword>
<accession>A0A0J6WD78</accession>
<keyword evidence="15" id="KW-0829">Tyrosine-protein kinase</keyword>
<evidence type="ECO:0000256" key="7">
    <source>
        <dbReference type="ARBA" id="ARBA00022519"/>
    </source>
</evidence>
<dbReference type="Pfam" id="PF13614">
    <property type="entry name" value="AAA_31"/>
    <property type="match status" value="1"/>
</dbReference>
<dbReference type="GO" id="GO:0004715">
    <property type="term" value="F:non-membrane spanning protein tyrosine kinase activity"/>
    <property type="evidence" value="ECO:0007669"/>
    <property type="project" value="UniProtKB-EC"/>
</dbReference>
<keyword evidence="7" id="KW-0997">Cell inner membrane</keyword>
<dbReference type="Pfam" id="PF02706">
    <property type="entry name" value="Wzz"/>
    <property type="match status" value="1"/>
</dbReference>
<dbReference type="InterPro" id="IPR027417">
    <property type="entry name" value="P-loop_NTPase"/>
</dbReference>
<evidence type="ECO:0000259" key="19">
    <source>
        <dbReference type="Pfam" id="PF13614"/>
    </source>
</evidence>
<dbReference type="GO" id="GO:0005886">
    <property type="term" value="C:plasma membrane"/>
    <property type="evidence" value="ECO:0007669"/>
    <property type="project" value="UniProtKB-SubCell"/>
</dbReference>
<evidence type="ECO:0000256" key="8">
    <source>
        <dbReference type="ARBA" id="ARBA00022679"/>
    </source>
</evidence>
<evidence type="ECO:0000256" key="12">
    <source>
        <dbReference type="ARBA" id="ARBA00022840"/>
    </source>
</evidence>
<evidence type="ECO:0000256" key="1">
    <source>
        <dbReference type="ARBA" id="ARBA00004429"/>
    </source>
</evidence>
<keyword evidence="13 17" id="KW-1133">Transmembrane helix</keyword>
<comment type="caution">
    <text evidence="20">The sequence shown here is derived from an EMBL/GenBank/DDBJ whole genome shotgun (WGS) entry which is preliminary data.</text>
</comment>
<evidence type="ECO:0000256" key="16">
    <source>
        <dbReference type="ARBA" id="ARBA00051245"/>
    </source>
</evidence>
<comment type="catalytic activity">
    <reaction evidence="16">
        <text>L-tyrosyl-[protein] + ATP = O-phospho-L-tyrosyl-[protein] + ADP + H(+)</text>
        <dbReference type="Rhea" id="RHEA:10596"/>
        <dbReference type="Rhea" id="RHEA-COMP:10136"/>
        <dbReference type="Rhea" id="RHEA-COMP:20101"/>
        <dbReference type="ChEBI" id="CHEBI:15378"/>
        <dbReference type="ChEBI" id="CHEBI:30616"/>
        <dbReference type="ChEBI" id="CHEBI:46858"/>
        <dbReference type="ChEBI" id="CHEBI:61978"/>
        <dbReference type="ChEBI" id="CHEBI:456216"/>
        <dbReference type="EC" id="2.7.10.2"/>
    </reaction>
</comment>
<evidence type="ECO:0000259" key="18">
    <source>
        <dbReference type="Pfam" id="PF02706"/>
    </source>
</evidence>
<dbReference type="Gene3D" id="3.40.50.300">
    <property type="entry name" value="P-loop containing nucleotide triphosphate hydrolases"/>
    <property type="match status" value="1"/>
</dbReference>
<evidence type="ECO:0000256" key="14">
    <source>
        <dbReference type="ARBA" id="ARBA00023136"/>
    </source>
</evidence>
<keyword evidence="10" id="KW-0547">Nucleotide-binding</keyword>
<evidence type="ECO:0000256" key="13">
    <source>
        <dbReference type="ARBA" id="ARBA00022989"/>
    </source>
</evidence>
<dbReference type="InterPro" id="IPR005702">
    <property type="entry name" value="Wzc-like_C"/>
</dbReference>